<dbReference type="Proteomes" id="UP000033220">
    <property type="component" value="Chromosome DSM 122"/>
</dbReference>
<name>H6SSN5_PARPM</name>
<proteinExistence type="inferred from homology"/>
<dbReference type="RefSeq" id="WP_014414553.1">
    <property type="nucleotide sequence ID" value="NC_017059.1"/>
</dbReference>
<dbReference type="GO" id="GO:0008409">
    <property type="term" value="F:5'-3' exonuclease activity"/>
    <property type="evidence" value="ECO:0007669"/>
    <property type="project" value="InterPro"/>
</dbReference>
<dbReference type="InterPro" id="IPR038763">
    <property type="entry name" value="DHH_sf"/>
</dbReference>
<dbReference type="EMBL" id="HE663493">
    <property type="protein sequence ID" value="CCG07914.1"/>
    <property type="molecule type" value="Genomic_DNA"/>
</dbReference>
<dbReference type="InterPro" id="IPR041122">
    <property type="entry name" value="RecJ_OB"/>
</dbReference>
<dbReference type="Pfam" id="PF01368">
    <property type="entry name" value="DHH"/>
    <property type="match status" value="1"/>
</dbReference>
<keyword evidence="10" id="KW-1185">Reference proteome</keyword>
<dbReference type="Gene3D" id="3.10.310.30">
    <property type="match status" value="1"/>
</dbReference>
<evidence type="ECO:0000313" key="10">
    <source>
        <dbReference type="Proteomes" id="UP000033220"/>
    </source>
</evidence>
<protein>
    <recommendedName>
        <fullName evidence="2">Single-stranded-DNA-specific exonuclease RecJ</fullName>
    </recommendedName>
</protein>
<dbReference type="InterPro" id="IPR003156">
    <property type="entry name" value="DHHA1_dom"/>
</dbReference>
<dbReference type="Gene3D" id="3.90.1640.30">
    <property type="match status" value="1"/>
</dbReference>
<feature type="domain" description="DHHA1" evidence="7">
    <location>
        <begin position="342"/>
        <end position="438"/>
    </location>
</feature>
<keyword evidence="4" id="KW-0378">Hydrolase</keyword>
<evidence type="ECO:0000313" key="9">
    <source>
        <dbReference type="EMBL" id="CCG07914.1"/>
    </source>
</evidence>
<dbReference type="GO" id="GO:0006281">
    <property type="term" value="P:DNA repair"/>
    <property type="evidence" value="ECO:0007669"/>
    <property type="project" value="InterPro"/>
</dbReference>
<organism evidence="9 10">
    <name type="scientific">Pararhodospirillum photometricum DSM 122</name>
    <dbReference type="NCBI Taxonomy" id="1150469"/>
    <lineage>
        <taxon>Bacteria</taxon>
        <taxon>Pseudomonadati</taxon>
        <taxon>Pseudomonadota</taxon>
        <taxon>Alphaproteobacteria</taxon>
        <taxon>Rhodospirillales</taxon>
        <taxon>Rhodospirillaceae</taxon>
        <taxon>Pararhodospirillum</taxon>
    </lineage>
</organism>
<accession>H6SSN5</accession>
<evidence type="ECO:0000256" key="1">
    <source>
        <dbReference type="ARBA" id="ARBA00005915"/>
    </source>
</evidence>
<evidence type="ECO:0000259" key="6">
    <source>
        <dbReference type="Pfam" id="PF01368"/>
    </source>
</evidence>
<dbReference type="Pfam" id="PF17768">
    <property type="entry name" value="RecJ_OB"/>
    <property type="match status" value="1"/>
</dbReference>
<dbReference type="PATRIC" id="fig|1150469.3.peg.1454"/>
<dbReference type="eggNOG" id="COG0608">
    <property type="taxonomic scope" value="Bacteria"/>
</dbReference>
<dbReference type="AlphaFoldDB" id="H6SSN5"/>
<dbReference type="PANTHER" id="PTHR30255:SF2">
    <property type="entry name" value="SINGLE-STRANDED-DNA-SPECIFIC EXONUCLEASE RECJ"/>
    <property type="match status" value="1"/>
</dbReference>
<evidence type="ECO:0000256" key="2">
    <source>
        <dbReference type="ARBA" id="ARBA00019841"/>
    </source>
</evidence>
<reference evidence="9 10" key="1">
    <citation type="submission" date="2012-02" db="EMBL/GenBank/DDBJ databases">
        <title>Shotgun genome sequence of Phaeospirillum photometricum DSM 122.</title>
        <authorList>
            <person name="Duquesne K."/>
            <person name="Sturgis J."/>
        </authorList>
    </citation>
    <scope>NUCLEOTIDE SEQUENCE [LARGE SCALE GENOMIC DNA]</scope>
    <source>
        <strain evidence="10">DSM122</strain>
    </source>
</reference>
<feature type="domain" description="RecJ OB" evidence="8">
    <location>
        <begin position="453"/>
        <end position="561"/>
    </location>
</feature>
<evidence type="ECO:0000256" key="3">
    <source>
        <dbReference type="ARBA" id="ARBA00022722"/>
    </source>
</evidence>
<comment type="similarity">
    <text evidence="1">Belongs to the RecJ family.</text>
</comment>
<dbReference type="InterPro" id="IPR004610">
    <property type="entry name" value="RecJ"/>
</dbReference>
<sequence>MALAISQRLAMPEILGRVLAGRGVTPEEAEAYLDPKLATFLPDPSHLLDMDRAVDRLVQAIDANETLGIFGDYDVDGATSTALLHRFFRALGVTVLVHIPDRQREGYGPNGPALRRLAEAGARVVVCVDCGVSAFAALEEARTIGLQVIVCDHHEARTTLPPALAIINPKRLDETSPHPHLAAVGVAFLLAVGVNRRLREIGWYTQKSVTPPDLMSLLDLVALGTVCDMVPLVGVNRALVRQGLKVMARGQRPGLVALAEVSGIKEALGTFHLGFLLGPRVNAGGRVGEAPMGEALLSCDDPVACLDMARHLDAWNGARKDIENDVLLQAIEQVEGTPQEDVPLVFAQGQDWHPGVLGIVASRLKERYNLPACALALEGGYAKGSGRSVTGIDLGRVIIAAREAGLLEAGGGHAMAAGFTVAEDKIPAFRAFLGQRLAEQQAQGGVEPVVELDGLLDVQGATPDLVRLLERAGPFGNGNPEPRFAIARARIVKSDIVGLGHVRCVLSGPSGGSLKAMAFRSADSEIGQTLLTARGDTVHVVGTLRPDTWQGRDGVQLLIEDVVRVGFG</sequence>
<evidence type="ECO:0000259" key="8">
    <source>
        <dbReference type="Pfam" id="PF17768"/>
    </source>
</evidence>
<evidence type="ECO:0000256" key="4">
    <source>
        <dbReference type="ARBA" id="ARBA00022801"/>
    </source>
</evidence>
<gene>
    <name evidence="9" type="ORF">RSPPHO_01288</name>
</gene>
<dbReference type="Pfam" id="PF02272">
    <property type="entry name" value="DHHA1"/>
    <property type="match status" value="1"/>
</dbReference>
<dbReference type="HOGENOM" id="CLU_009736_5_1_5"/>
<dbReference type="GO" id="GO:0003676">
    <property type="term" value="F:nucleic acid binding"/>
    <property type="evidence" value="ECO:0007669"/>
    <property type="project" value="InterPro"/>
</dbReference>
<dbReference type="InterPro" id="IPR001667">
    <property type="entry name" value="DDH_dom"/>
</dbReference>
<feature type="domain" description="DDH" evidence="6">
    <location>
        <begin position="69"/>
        <end position="225"/>
    </location>
</feature>
<evidence type="ECO:0000256" key="5">
    <source>
        <dbReference type="ARBA" id="ARBA00022839"/>
    </source>
</evidence>
<dbReference type="STRING" id="1150469.RSPPHO_01288"/>
<dbReference type="OrthoDB" id="9809852at2"/>
<dbReference type="SUPFAM" id="SSF64182">
    <property type="entry name" value="DHH phosphoesterases"/>
    <property type="match status" value="1"/>
</dbReference>
<dbReference type="PANTHER" id="PTHR30255">
    <property type="entry name" value="SINGLE-STRANDED-DNA-SPECIFIC EXONUCLEASE RECJ"/>
    <property type="match status" value="1"/>
</dbReference>
<dbReference type="InterPro" id="IPR051673">
    <property type="entry name" value="SSDNA_exonuclease_RecJ"/>
</dbReference>
<dbReference type="GO" id="GO:0006310">
    <property type="term" value="P:DNA recombination"/>
    <property type="evidence" value="ECO:0007669"/>
    <property type="project" value="InterPro"/>
</dbReference>
<evidence type="ECO:0000259" key="7">
    <source>
        <dbReference type="Pfam" id="PF02272"/>
    </source>
</evidence>
<dbReference type="KEGG" id="rpm:RSPPHO_01288"/>
<keyword evidence="3" id="KW-0540">Nuclease</keyword>
<keyword evidence="5 9" id="KW-0269">Exonuclease</keyword>
<dbReference type="NCBIfam" id="TIGR00644">
    <property type="entry name" value="recJ"/>
    <property type="match status" value="1"/>
</dbReference>